<accession>A0A4Y2WSG4</accession>
<name>A0A4Y2WSG4_ARAVE</name>
<sequence length="183" mass="21730">MDTKTVTTLQQTALVKIVLVLCNRPEIRDLLDDRRLYMYNTKAELRKQKKAWRTIRSAIQEKVSSLHMSSILENLLVETTELILGEITNWVERYLWYYSNNLERIMKYLQWSSDGTIIESYTVYAIMDEKEPSHGPKYEKMELLYRFLSSRRNIPMEPDMLSVPRRKPLVAGLKLRRKSRLGK</sequence>
<reference evidence="1 2" key="1">
    <citation type="journal article" date="2019" name="Sci. Rep.">
        <title>Orb-weaving spider Araneus ventricosus genome elucidates the spidroin gene catalogue.</title>
        <authorList>
            <person name="Kono N."/>
            <person name="Nakamura H."/>
            <person name="Ohtoshi R."/>
            <person name="Moran D.A.P."/>
            <person name="Shinohara A."/>
            <person name="Yoshida Y."/>
            <person name="Fujiwara M."/>
            <person name="Mori M."/>
            <person name="Tomita M."/>
            <person name="Arakawa K."/>
        </authorList>
    </citation>
    <scope>NUCLEOTIDE SEQUENCE [LARGE SCALE GENOMIC DNA]</scope>
</reference>
<dbReference type="Proteomes" id="UP000499080">
    <property type="component" value="Unassembled WGS sequence"/>
</dbReference>
<keyword evidence="2" id="KW-1185">Reference proteome</keyword>
<gene>
    <name evidence="1" type="ORF">AVEN_138410_1</name>
</gene>
<dbReference type="AlphaFoldDB" id="A0A4Y2WSG4"/>
<evidence type="ECO:0000313" key="2">
    <source>
        <dbReference type="Proteomes" id="UP000499080"/>
    </source>
</evidence>
<comment type="caution">
    <text evidence="1">The sequence shown here is derived from an EMBL/GenBank/DDBJ whole genome shotgun (WGS) entry which is preliminary data.</text>
</comment>
<proteinExistence type="predicted"/>
<dbReference type="EMBL" id="BGPR01064421">
    <property type="protein sequence ID" value="GBO39400.1"/>
    <property type="molecule type" value="Genomic_DNA"/>
</dbReference>
<evidence type="ECO:0000313" key="1">
    <source>
        <dbReference type="EMBL" id="GBO39400.1"/>
    </source>
</evidence>
<organism evidence="1 2">
    <name type="scientific">Araneus ventricosus</name>
    <name type="common">Orbweaver spider</name>
    <name type="synonym">Epeira ventricosa</name>
    <dbReference type="NCBI Taxonomy" id="182803"/>
    <lineage>
        <taxon>Eukaryota</taxon>
        <taxon>Metazoa</taxon>
        <taxon>Ecdysozoa</taxon>
        <taxon>Arthropoda</taxon>
        <taxon>Chelicerata</taxon>
        <taxon>Arachnida</taxon>
        <taxon>Araneae</taxon>
        <taxon>Araneomorphae</taxon>
        <taxon>Entelegynae</taxon>
        <taxon>Araneoidea</taxon>
        <taxon>Araneidae</taxon>
        <taxon>Araneus</taxon>
    </lineage>
</organism>
<protein>
    <submittedName>
        <fullName evidence="1">Uncharacterized protein</fullName>
    </submittedName>
</protein>